<dbReference type="EMBL" id="DF820463">
    <property type="protein sequence ID" value="GAK55580.1"/>
    <property type="molecule type" value="Genomic_DNA"/>
</dbReference>
<dbReference type="PANTHER" id="PTHR30469">
    <property type="entry name" value="MULTIDRUG RESISTANCE PROTEIN MDTA"/>
    <property type="match status" value="1"/>
</dbReference>
<reference evidence="2" key="1">
    <citation type="journal article" date="2015" name="PeerJ">
        <title>First genomic representation of candidate bacterial phylum KSB3 points to enhanced environmental sensing as a trigger of wastewater bulking.</title>
        <authorList>
            <person name="Sekiguchi Y."/>
            <person name="Ohashi A."/>
            <person name="Parks D.H."/>
            <person name="Yamauchi T."/>
            <person name="Tyson G.W."/>
            <person name="Hugenholtz P."/>
        </authorList>
    </citation>
    <scope>NUCLEOTIDE SEQUENCE [LARGE SCALE GENOMIC DNA]</scope>
</reference>
<dbReference type="SUPFAM" id="SSF111369">
    <property type="entry name" value="HlyD-like secretion proteins"/>
    <property type="match status" value="1"/>
</dbReference>
<keyword evidence="3" id="KW-1185">Reference proteome</keyword>
<dbReference type="STRING" id="1499967.U27_02414"/>
<dbReference type="AlphaFoldDB" id="A0A0S6WAP2"/>
<evidence type="ECO:0000313" key="3">
    <source>
        <dbReference type="Proteomes" id="UP000030661"/>
    </source>
</evidence>
<dbReference type="eggNOG" id="COG0845">
    <property type="taxonomic scope" value="Bacteria"/>
</dbReference>
<sequence length="292" mass="33164">MKPRNIIRILIIILVVVVGVNYIRLSLEKASAPPQLGKAPSLDDAPVRVYGLIEPLGREVFIGPLQPKRVIEVAVEEGDTVKVNDVLIRLDDDLEKQSLLIAESRLEEAVKSLHLIQDDLARKRELVLAKAIPKFELSQIELQSKLQEQYITTSRTEIQLRNTELAKLTLRSPIAGIVYKMDVRVGEQLTPQDYARIVIGKHERQVRMFIETFWLNRVQIGQRFIVKEAETLLDVGTGTIISMSPYVGARDFRTEDKLERLDTKYGQAILRLDSNITTPIGMQVMCEKIETK</sequence>
<name>A0A0S6WAP2_VECG1</name>
<evidence type="ECO:0000256" key="1">
    <source>
        <dbReference type="SAM" id="Phobius"/>
    </source>
</evidence>
<dbReference type="HOGENOM" id="CLU_952067_0_0_0"/>
<dbReference type="PANTHER" id="PTHR30469:SF15">
    <property type="entry name" value="HLYD FAMILY OF SECRETION PROTEINS"/>
    <property type="match status" value="1"/>
</dbReference>
<keyword evidence="1" id="KW-1133">Transmembrane helix</keyword>
<keyword evidence="1" id="KW-0472">Membrane</keyword>
<evidence type="ECO:0000313" key="2">
    <source>
        <dbReference type="EMBL" id="GAK55580.1"/>
    </source>
</evidence>
<proteinExistence type="predicted"/>
<organism evidence="2">
    <name type="scientific">Vecturithrix granuli</name>
    <dbReference type="NCBI Taxonomy" id="1499967"/>
    <lineage>
        <taxon>Bacteria</taxon>
        <taxon>Candidatus Moduliflexota</taxon>
        <taxon>Candidatus Vecturitrichia</taxon>
        <taxon>Candidatus Vecturitrichales</taxon>
        <taxon>Candidatus Vecturitrichaceae</taxon>
        <taxon>Candidatus Vecturithrix</taxon>
    </lineage>
</organism>
<dbReference type="GO" id="GO:1990281">
    <property type="term" value="C:efflux pump complex"/>
    <property type="evidence" value="ECO:0007669"/>
    <property type="project" value="TreeGrafter"/>
</dbReference>
<feature type="transmembrane region" description="Helical" evidence="1">
    <location>
        <begin position="6"/>
        <end position="23"/>
    </location>
</feature>
<protein>
    <submittedName>
        <fullName evidence="2">Possible ABC transporter component</fullName>
    </submittedName>
</protein>
<keyword evidence="1" id="KW-0812">Transmembrane</keyword>
<dbReference type="GO" id="GO:0015562">
    <property type="term" value="F:efflux transmembrane transporter activity"/>
    <property type="evidence" value="ECO:0007669"/>
    <property type="project" value="TreeGrafter"/>
</dbReference>
<accession>A0A0S6WAP2</accession>
<dbReference type="Proteomes" id="UP000030661">
    <property type="component" value="Unassembled WGS sequence"/>
</dbReference>
<gene>
    <name evidence="2" type="ORF">U27_02414</name>
</gene>
<dbReference type="Gene3D" id="2.40.50.100">
    <property type="match status" value="1"/>
</dbReference>
<dbReference type="Gene3D" id="1.10.287.470">
    <property type="entry name" value="Helix hairpin bin"/>
    <property type="match status" value="1"/>
</dbReference>